<gene>
    <name evidence="1" type="ORF">SEVIR_9G161280v2</name>
</gene>
<proteinExistence type="predicted"/>
<organism evidence="1 2">
    <name type="scientific">Setaria viridis</name>
    <name type="common">Green bristlegrass</name>
    <name type="synonym">Setaria italica subsp. viridis</name>
    <dbReference type="NCBI Taxonomy" id="4556"/>
    <lineage>
        <taxon>Eukaryota</taxon>
        <taxon>Viridiplantae</taxon>
        <taxon>Streptophyta</taxon>
        <taxon>Embryophyta</taxon>
        <taxon>Tracheophyta</taxon>
        <taxon>Spermatophyta</taxon>
        <taxon>Magnoliopsida</taxon>
        <taxon>Liliopsida</taxon>
        <taxon>Poales</taxon>
        <taxon>Poaceae</taxon>
        <taxon>PACMAD clade</taxon>
        <taxon>Panicoideae</taxon>
        <taxon>Panicodae</taxon>
        <taxon>Paniceae</taxon>
        <taxon>Cenchrinae</taxon>
        <taxon>Setaria</taxon>
    </lineage>
</organism>
<name>A0A4U6SVU7_SETVI</name>
<accession>A0A4U6SVU7</accession>
<evidence type="ECO:0000313" key="2">
    <source>
        <dbReference type="Proteomes" id="UP000298652"/>
    </source>
</evidence>
<dbReference type="Gramene" id="TKV92404">
    <property type="protein sequence ID" value="TKV92404"/>
    <property type="gene ID" value="SEVIR_9G161280v2"/>
</dbReference>
<reference evidence="1" key="1">
    <citation type="submission" date="2019-03" db="EMBL/GenBank/DDBJ databases">
        <title>WGS assembly of Setaria viridis.</title>
        <authorList>
            <person name="Huang P."/>
            <person name="Jenkins J."/>
            <person name="Grimwood J."/>
            <person name="Barry K."/>
            <person name="Healey A."/>
            <person name="Mamidi S."/>
            <person name="Sreedasyam A."/>
            <person name="Shu S."/>
            <person name="Feldman M."/>
            <person name="Wu J."/>
            <person name="Yu Y."/>
            <person name="Chen C."/>
            <person name="Johnson J."/>
            <person name="Rokhsar D."/>
            <person name="Baxter I."/>
            <person name="Schmutz J."/>
            <person name="Brutnell T."/>
            <person name="Kellogg E."/>
        </authorList>
    </citation>
    <scope>NUCLEOTIDE SEQUENCE [LARGE SCALE GENOMIC DNA]</scope>
</reference>
<dbReference type="AlphaFoldDB" id="A0A4U6SVU7"/>
<keyword evidence="2" id="KW-1185">Reference proteome</keyword>
<dbReference type="EMBL" id="CM016560">
    <property type="protein sequence ID" value="TKV92404.1"/>
    <property type="molecule type" value="Genomic_DNA"/>
</dbReference>
<protein>
    <submittedName>
        <fullName evidence="1">Uncharacterized protein</fullName>
    </submittedName>
</protein>
<sequence length="47" mass="4975">MLLTITASMPPIQPRSFAAPATTSIACPTSFPTIPLELEATIPNHKP</sequence>
<evidence type="ECO:0000313" key="1">
    <source>
        <dbReference type="EMBL" id="TKV92404.1"/>
    </source>
</evidence>
<dbReference type="Proteomes" id="UP000298652">
    <property type="component" value="Chromosome 9"/>
</dbReference>